<protein>
    <submittedName>
        <fullName evidence="2">Uncharacterized protein</fullName>
    </submittedName>
</protein>
<keyword evidence="1" id="KW-1133">Transmembrane helix</keyword>
<name>A0A0F9SUF6_9ZZZZ</name>
<gene>
    <name evidence="2" type="ORF">LCGC14_0732120</name>
</gene>
<sequence>MGFYKPKDLTPEVLYRIKRRTFIADLILIAVIIALGIYAWFNIEHFKTIGADVCKLCMEKTGATCFNAPVF</sequence>
<dbReference type="EMBL" id="LAZR01001697">
    <property type="protein sequence ID" value="KKN40576.1"/>
    <property type="molecule type" value="Genomic_DNA"/>
</dbReference>
<dbReference type="AlphaFoldDB" id="A0A0F9SUF6"/>
<organism evidence="2">
    <name type="scientific">marine sediment metagenome</name>
    <dbReference type="NCBI Taxonomy" id="412755"/>
    <lineage>
        <taxon>unclassified sequences</taxon>
        <taxon>metagenomes</taxon>
        <taxon>ecological metagenomes</taxon>
    </lineage>
</organism>
<proteinExistence type="predicted"/>
<keyword evidence="1" id="KW-0812">Transmembrane</keyword>
<comment type="caution">
    <text evidence="2">The sequence shown here is derived from an EMBL/GenBank/DDBJ whole genome shotgun (WGS) entry which is preliminary data.</text>
</comment>
<feature type="transmembrane region" description="Helical" evidence="1">
    <location>
        <begin position="21"/>
        <end position="41"/>
    </location>
</feature>
<keyword evidence="1" id="KW-0472">Membrane</keyword>
<accession>A0A0F9SUF6</accession>
<reference evidence="2" key="1">
    <citation type="journal article" date="2015" name="Nature">
        <title>Complex archaea that bridge the gap between prokaryotes and eukaryotes.</title>
        <authorList>
            <person name="Spang A."/>
            <person name="Saw J.H."/>
            <person name="Jorgensen S.L."/>
            <person name="Zaremba-Niedzwiedzka K."/>
            <person name="Martijn J."/>
            <person name="Lind A.E."/>
            <person name="van Eijk R."/>
            <person name="Schleper C."/>
            <person name="Guy L."/>
            <person name="Ettema T.J."/>
        </authorList>
    </citation>
    <scope>NUCLEOTIDE SEQUENCE</scope>
</reference>
<evidence type="ECO:0000256" key="1">
    <source>
        <dbReference type="SAM" id="Phobius"/>
    </source>
</evidence>
<evidence type="ECO:0000313" key="2">
    <source>
        <dbReference type="EMBL" id="KKN40576.1"/>
    </source>
</evidence>